<reference evidence="2" key="1">
    <citation type="journal article" date="2020" name="Stud. Mycol.">
        <title>101 Dothideomycetes genomes: a test case for predicting lifestyles and emergence of pathogens.</title>
        <authorList>
            <person name="Haridas S."/>
            <person name="Albert R."/>
            <person name="Binder M."/>
            <person name="Bloem J."/>
            <person name="Labutti K."/>
            <person name="Salamov A."/>
            <person name="Andreopoulos B."/>
            <person name="Baker S."/>
            <person name="Barry K."/>
            <person name="Bills G."/>
            <person name="Bluhm B."/>
            <person name="Cannon C."/>
            <person name="Castanera R."/>
            <person name="Culley D."/>
            <person name="Daum C."/>
            <person name="Ezra D."/>
            <person name="Gonzalez J."/>
            <person name="Henrissat B."/>
            <person name="Kuo A."/>
            <person name="Liang C."/>
            <person name="Lipzen A."/>
            <person name="Lutzoni F."/>
            <person name="Magnuson J."/>
            <person name="Mondo S."/>
            <person name="Nolan M."/>
            <person name="Ohm R."/>
            <person name="Pangilinan J."/>
            <person name="Park H.-J."/>
            <person name="Ramirez L."/>
            <person name="Alfaro M."/>
            <person name="Sun H."/>
            <person name="Tritt A."/>
            <person name="Yoshinaga Y."/>
            <person name="Zwiers L.-H."/>
            <person name="Turgeon B."/>
            <person name="Goodwin S."/>
            <person name="Spatafora J."/>
            <person name="Crous P."/>
            <person name="Grigoriev I."/>
        </authorList>
    </citation>
    <scope>NUCLEOTIDE SEQUENCE</scope>
    <source>
        <strain evidence="2">SCOH1-5</strain>
    </source>
</reference>
<organism evidence="2 3">
    <name type="scientific">Cercospora zeae-maydis SCOH1-5</name>
    <dbReference type="NCBI Taxonomy" id="717836"/>
    <lineage>
        <taxon>Eukaryota</taxon>
        <taxon>Fungi</taxon>
        <taxon>Dikarya</taxon>
        <taxon>Ascomycota</taxon>
        <taxon>Pezizomycotina</taxon>
        <taxon>Dothideomycetes</taxon>
        <taxon>Dothideomycetidae</taxon>
        <taxon>Mycosphaerellales</taxon>
        <taxon>Mycosphaerellaceae</taxon>
        <taxon>Cercospora</taxon>
    </lineage>
</organism>
<keyword evidence="1" id="KW-0472">Membrane</keyword>
<proteinExistence type="predicted"/>
<feature type="transmembrane region" description="Helical" evidence="1">
    <location>
        <begin position="64"/>
        <end position="95"/>
    </location>
</feature>
<accession>A0A6A6FIT6</accession>
<protein>
    <submittedName>
        <fullName evidence="2">Uncharacterized protein</fullName>
    </submittedName>
</protein>
<dbReference type="AlphaFoldDB" id="A0A6A6FIT6"/>
<name>A0A6A6FIT6_9PEZI</name>
<sequence>MAADQGSARDKSEISHLQVDVRKASEISCRQYSLDVARLQGQCIDIGQLQAADRGRPKELLDPAVVYGLSGLVTLRFCKILAAVQALFTALILLVPTRREKRKPRRFVQPGFITAVAVLLALALLASPWTLTKFENSRSSAVNAWQSTFAFGRGLLLVMSLVLPMILTFELALNMLHSPNTTETPNCFQEASPGRLWRWTHLALLQPWHDAQYNVLKDSTFRVYPWINALGWDVIFSAPGVCLFSVLGDTNAREMVQCSLMPWLDDALLAAAHVAEVVQGAADDGLGKGIEVVHQAQACVTSGVATATRKGLGKAQELASESKSRSVA</sequence>
<feature type="transmembrane region" description="Helical" evidence="1">
    <location>
        <begin position="107"/>
        <end position="131"/>
    </location>
</feature>
<evidence type="ECO:0000256" key="1">
    <source>
        <dbReference type="SAM" id="Phobius"/>
    </source>
</evidence>
<dbReference type="OrthoDB" id="2126185at2759"/>
<keyword evidence="1" id="KW-1133">Transmembrane helix</keyword>
<gene>
    <name evidence="2" type="ORF">CERZMDRAFT_84176</name>
</gene>
<evidence type="ECO:0000313" key="3">
    <source>
        <dbReference type="Proteomes" id="UP000799539"/>
    </source>
</evidence>
<evidence type="ECO:0000313" key="2">
    <source>
        <dbReference type="EMBL" id="KAF2213327.1"/>
    </source>
</evidence>
<keyword evidence="3" id="KW-1185">Reference proteome</keyword>
<dbReference type="Proteomes" id="UP000799539">
    <property type="component" value="Unassembled WGS sequence"/>
</dbReference>
<feature type="transmembrane region" description="Helical" evidence="1">
    <location>
        <begin position="151"/>
        <end position="173"/>
    </location>
</feature>
<keyword evidence="1" id="KW-0812">Transmembrane</keyword>
<dbReference type="EMBL" id="ML992671">
    <property type="protein sequence ID" value="KAF2213327.1"/>
    <property type="molecule type" value="Genomic_DNA"/>
</dbReference>